<feature type="region of interest" description="Disordered" evidence="1">
    <location>
        <begin position="56"/>
        <end position="127"/>
    </location>
</feature>
<proteinExistence type="predicted"/>
<feature type="non-terminal residue" evidence="2">
    <location>
        <position position="1"/>
    </location>
</feature>
<accession>A0A3L6EHZ4</accession>
<feature type="compositionally biased region" description="Pro residues" evidence="1">
    <location>
        <begin position="97"/>
        <end position="106"/>
    </location>
</feature>
<dbReference type="AlphaFoldDB" id="A0A3L6EHZ4"/>
<evidence type="ECO:0000256" key="1">
    <source>
        <dbReference type="SAM" id="MobiDB-lite"/>
    </source>
</evidence>
<sequence length="178" mass="19400">SNTSKRELEFIPACVRCVNLQIIEVLAYAFISSKKNLSRFIMSKISYRRILSSSFSSPFRNRPTPPRRLAAPRRPHPVGPRSAPRAVPAALHHRPHSLPPPPPPVAPSTARPTSSSRALCRPPPSIAPSAISSALVAPYATRHRRRHPPVGRPRPSPPPSAVALLLALVDDLRALIGE</sequence>
<name>A0A3L6EHZ4_MAIZE</name>
<feature type="compositionally biased region" description="Low complexity" evidence="1">
    <location>
        <begin position="107"/>
        <end position="119"/>
    </location>
</feature>
<gene>
    <name evidence="2" type="ORF">Zm00014a_020444</name>
</gene>
<protein>
    <submittedName>
        <fullName evidence="2">Uncharacterized protein</fullName>
    </submittedName>
</protein>
<organism evidence="2">
    <name type="scientific">Zea mays</name>
    <name type="common">Maize</name>
    <dbReference type="NCBI Taxonomy" id="4577"/>
    <lineage>
        <taxon>Eukaryota</taxon>
        <taxon>Viridiplantae</taxon>
        <taxon>Streptophyta</taxon>
        <taxon>Embryophyta</taxon>
        <taxon>Tracheophyta</taxon>
        <taxon>Spermatophyta</taxon>
        <taxon>Magnoliopsida</taxon>
        <taxon>Liliopsida</taxon>
        <taxon>Poales</taxon>
        <taxon>Poaceae</taxon>
        <taxon>PACMAD clade</taxon>
        <taxon>Panicoideae</taxon>
        <taxon>Andropogonodae</taxon>
        <taxon>Andropogoneae</taxon>
        <taxon>Tripsacinae</taxon>
        <taxon>Zea</taxon>
    </lineage>
</organism>
<evidence type="ECO:0000313" key="2">
    <source>
        <dbReference type="EMBL" id="PWZ18857.1"/>
    </source>
</evidence>
<reference evidence="2" key="1">
    <citation type="journal article" date="2018" name="Nat. Genet.">
        <title>Extensive intraspecific gene order and gene structural variations between Mo17 and other maize genomes.</title>
        <authorList>
            <person name="Sun S."/>
            <person name="Zhou Y."/>
            <person name="Chen J."/>
            <person name="Shi J."/>
            <person name="Zhao H."/>
            <person name="Zhao H."/>
            <person name="Song W."/>
            <person name="Zhang M."/>
            <person name="Cui Y."/>
            <person name="Dong X."/>
            <person name="Liu H."/>
            <person name="Ma X."/>
            <person name="Jiao Y."/>
            <person name="Wang B."/>
            <person name="Wei X."/>
            <person name="Stein J.C."/>
            <person name="Glaubitz J.C."/>
            <person name="Lu F."/>
            <person name="Yu G."/>
            <person name="Liang C."/>
            <person name="Fengler K."/>
            <person name="Li B."/>
            <person name="Rafalski A."/>
            <person name="Schnable P.S."/>
            <person name="Ware D.H."/>
            <person name="Buckler E.S."/>
            <person name="Lai J."/>
        </authorList>
    </citation>
    <scope>NUCLEOTIDE SEQUENCE [LARGE SCALE GENOMIC DNA]</scope>
    <source>
        <tissue evidence="2">Seedling</tissue>
    </source>
</reference>
<comment type="caution">
    <text evidence="2">The sequence shown here is derived from an EMBL/GenBank/DDBJ whole genome shotgun (WGS) entry which is preliminary data.</text>
</comment>
<dbReference type="Proteomes" id="UP000251960">
    <property type="component" value="Chromosome 6"/>
</dbReference>
<dbReference type="EMBL" id="NCVQ01000007">
    <property type="protein sequence ID" value="PWZ18857.1"/>
    <property type="molecule type" value="Genomic_DNA"/>
</dbReference>